<dbReference type="InterPro" id="IPR004089">
    <property type="entry name" value="MCPsignal_dom"/>
</dbReference>
<gene>
    <name evidence="9" type="ORF">VI08_07600</name>
</gene>
<evidence type="ECO:0000256" key="2">
    <source>
        <dbReference type="ARBA" id="ARBA00022481"/>
    </source>
</evidence>
<dbReference type="FunFam" id="1.10.287.950:FF:000001">
    <property type="entry name" value="Methyl-accepting chemotaxis sensory transducer"/>
    <property type="match status" value="1"/>
</dbReference>
<keyword evidence="6" id="KW-0472">Membrane</keyword>
<dbReference type="Gene3D" id="1.10.287.950">
    <property type="entry name" value="Methyl-accepting chemotaxis protein"/>
    <property type="match status" value="1"/>
</dbReference>
<dbReference type="CDD" id="cd06225">
    <property type="entry name" value="HAMP"/>
    <property type="match status" value="1"/>
</dbReference>
<dbReference type="Pfam" id="PF00672">
    <property type="entry name" value="HAMP"/>
    <property type="match status" value="1"/>
</dbReference>
<dbReference type="InterPro" id="IPR051310">
    <property type="entry name" value="MCP_chemotaxis"/>
</dbReference>
<dbReference type="PROSITE" id="PS50111">
    <property type="entry name" value="CHEMOTAXIS_TRANSDUC_2"/>
    <property type="match status" value="1"/>
</dbReference>
<dbReference type="SMART" id="SM00304">
    <property type="entry name" value="HAMP"/>
    <property type="match status" value="1"/>
</dbReference>
<dbReference type="OrthoDB" id="6052907at2"/>
<feature type="transmembrane region" description="Helical" evidence="6">
    <location>
        <begin position="197"/>
        <end position="220"/>
    </location>
</feature>
<organism evidence="9 10">
    <name type="scientific">Luteibacter yeojuensis</name>
    <dbReference type="NCBI Taxonomy" id="345309"/>
    <lineage>
        <taxon>Bacteria</taxon>
        <taxon>Pseudomonadati</taxon>
        <taxon>Pseudomonadota</taxon>
        <taxon>Gammaproteobacteria</taxon>
        <taxon>Lysobacterales</taxon>
        <taxon>Rhodanobacteraceae</taxon>
        <taxon>Luteibacter</taxon>
    </lineage>
</organism>
<dbReference type="GO" id="GO:0005886">
    <property type="term" value="C:plasma membrane"/>
    <property type="evidence" value="ECO:0007669"/>
    <property type="project" value="TreeGrafter"/>
</dbReference>
<dbReference type="PRINTS" id="PR00260">
    <property type="entry name" value="CHEMTRNSDUCR"/>
</dbReference>
<dbReference type="PATRIC" id="fig|345309.4.peg.726"/>
<evidence type="ECO:0000256" key="6">
    <source>
        <dbReference type="SAM" id="Phobius"/>
    </source>
</evidence>
<comment type="caution">
    <text evidence="9">The sequence shown here is derived from an EMBL/GenBank/DDBJ whole genome shotgun (WGS) entry which is preliminary data.</text>
</comment>
<protein>
    <submittedName>
        <fullName evidence="9">Chemotaxis protein</fullName>
    </submittedName>
</protein>
<evidence type="ECO:0000256" key="4">
    <source>
        <dbReference type="ARBA" id="ARBA00029447"/>
    </source>
</evidence>
<comment type="similarity">
    <text evidence="4">Belongs to the methyl-accepting chemotaxis (MCP) protein family.</text>
</comment>
<dbReference type="GO" id="GO:0006935">
    <property type="term" value="P:chemotaxis"/>
    <property type="evidence" value="ECO:0007669"/>
    <property type="project" value="InterPro"/>
</dbReference>
<dbReference type="GO" id="GO:0007165">
    <property type="term" value="P:signal transduction"/>
    <property type="evidence" value="ECO:0007669"/>
    <property type="project" value="UniProtKB-KW"/>
</dbReference>
<dbReference type="InterPro" id="IPR004090">
    <property type="entry name" value="Chemotax_Me-accpt_rcpt"/>
</dbReference>
<dbReference type="EMBL" id="JZRB01000014">
    <property type="protein sequence ID" value="KJV35830.1"/>
    <property type="molecule type" value="Genomic_DNA"/>
</dbReference>
<keyword evidence="6" id="KW-0812">Transmembrane</keyword>
<dbReference type="SMART" id="SM00283">
    <property type="entry name" value="MA"/>
    <property type="match status" value="1"/>
</dbReference>
<reference evidence="9 10" key="1">
    <citation type="submission" date="2015-03" db="EMBL/GenBank/DDBJ databases">
        <title>Draft genome sequence of Luteibacter yeojuensis strain SU11.</title>
        <authorList>
            <person name="Sulaiman J."/>
            <person name="Priya K."/>
            <person name="Chan K.-G."/>
        </authorList>
    </citation>
    <scope>NUCLEOTIDE SEQUENCE [LARGE SCALE GENOMIC DNA]</scope>
    <source>
        <strain evidence="9 10">SU11</strain>
    </source>
</reference>
<dbReference type="AlphaFoldDB" id="A0A0F3KX34"/>
<evidence type="ECO:0000313" key="9">
    <source>
        <dbReference type="EMBL" id="KJV35830.1"/>
    </source>
</evidence>
<keyword evidence="10" id="KW-1185">Reference proteome</keyword>
<dbReference type="PANTHER" id="PTHR43531">
    <property type="entry name" value="PROTEIN ICFG"/>
    <property type="match status" value="1"/>
</dbReference>
<evidence type="ECO:0000256" key="3">
    <source>
        <dbReference type="ARBA" id="ARBA00023224"/>
    </source>
</evidence>
<name>A0A0F3KX34_9GAMM</name>
<dbReference type="PANTHER" id="PTHR43531:SF14">
    <property type="entry name" value="METHYL-ACCEPTING CHEMOTAXIS PROTEIN I-RELATED"/>
    <property type="match status" value="1"/>
</dbReference>
<evidence type="ECO:0000313" key="10">
    <source>
        <dbReference type="Proteomes" id="UP000033651"/>
    </source>
</evidence>
<dbReference type="Proteomes" id="UP000033651">
    <property type="component" value="Unassembled WGS sequence"/>
</dbReference>
<evidence type="ECO:0000259" key="8">
    <source>
        <dbReference type="PROSITE" id="PS50885"/>
    </source>
</evidence>
<dbReference type="Pfam" id="PF00015">
    <property type="entry name" value="MCPsignal"/>
    <property type="match status" value="1"/>
</dbReference>
<dbReference type="SUPFAM" id="SSF58104">
    <property type="entry name" value="Methyl-accepting chemotaxis protein (MCP) signaling domain"/>
    <property type="match status" value="1"/>
</dbReference>
<dbReference type="InterPro" id="IPR003660">
    <property type="entry name" value="HAMP_dom"/>
</dbReference>
<comment type="subcellular location">
    <subcellularLocation>
        <location evidence="1">Membrane</location>
    </subcellularLocation>
</comment>
<keyword evidence="6" id="KW-1133">Transmembrane helix</keyword>
<proteinExistence type="inferred from homology"/>
<dbReference type="PROSITE" id="PS50885">
    <property type="entry name" value="HAMP"/>
    <property type="match status" value="1"/>
</dbReference>
<sequence>MTLLSRFRIATRLAALGLLLLAATVIVGAEGWRGLARMNDFQRQAAQTAQAYAAAADTARVAQVDFKRQVQEWKDLLLRGADPAAFDKYRAGFTTMAGTVDGDLASLRKQMAALGMPVAEVDAATTTHADLLVKYTGALAQYKSTDAASAHVVDGLVKGIDRPPTAAIDSIVDHVRQAAATSARQLQDASTAVYRQVLVLLASVVLGAVLLGIAITVLLARSITRPIAHAVGVAEAVADGDLSSEITSTSRDETGLLLQALGRMNTRLRDVVATIRQGADEISLATGEIAEGNLDLSSRTSEQAAALEETASSMQEFTSSVHANAASAREARVAAEQSLAGAREGEGAMRDAVVAMDRIAGVATRITEITETIERIASQTHILALNAAVEAARAGEAGRGFHIVAGEVRVLASHSKTAAGQIRALVQESSETIADGAQRIGAAGERMEGLARDVDRVTHAVRAIATLSDTQATGILQVNEAVRQIDEVTQSNSALVEEAAAAADAVKSRARGLVDSVAFFRMEAA</sequence>
<keyword evidence="2" id="KW-0488">Methylation</keyword>
<evidence type="ECO:0000259" key="7">
    <source>
        <dbReference type="PROSITE" id="PS50111"/>
    </source>
</evidence>
<keyword evidence="3 5" id="KW-0807">Transducer</keyword>
<feature type="domain" description="Methyl-accepting transducer" evidence="7">
    <location>
        <begin position="278"/>
        <end position="507"/>
    </location>
</feature>
<feature type="domain" description="HAMP" evidence="8">
    <location>
        <begin position="221"/>
        <end position="273"/>
    </location>
</feature>
<evidence type="ECO:0000256" key="1">
    <source>
        <dbReference type="ARBA" id="ARBA00004370"/>
    </source>
</evidence>
<dbReference type="GO" id="GO:0004888">
    <property type="term" value="F:transmembrane signaling receptor activity"/>
    <property type="evidence" value="ECO:0007669"/>
    <property type="project" value="InterPro"/>
</dbReference>
<evidence type="ECO:0000256" key="5">
    <source>
        <dbReference type="PROSITE-ProRule" id="PRU00284"/>
    </source>
</evidence>
<dbReference type="RefSeq" id="WP_045828927.1">
    <property type="nucleotide sequence ID" value="NZ_JZRB01000014.1"/>
</dbReference>
<accession>A0A0F3KX34</accession>